<comment type="caution">
    <text evidence="2">The sequence shown here is derived from an EMBL/GenBank/DDBJ whole genome shotgun (WGS) entry which is preliminary data.</text>
</comment>
<evidence type="ECO:0000313" key="2">
    <source>
        <dbReference type="EMBL" id="PIV51941.1"/>
    </source>
</evidence>
<evidence type="ECO:0000259" key="1">
    <source>
        <dbReference type="PROSITE" id="PS50146"/>
    </source>
</evidence>
<dbReference type="AlphaFoldDB" id="A0A2M7DQB0"/>
<dbReference type="InterPro" id="IPR017438">
    <property type="entry name" value="ATP-NAD_kinase_N"/>
</dbReference>
<gene>
    <name evidence="2" type="ORF">COS18_01290</name>
</gene>
<accession>A0A2M7DQB0</accession>
<dbReference type="EMBL" id="PETS01000024">
    <property type="protein sequence ID" value="PIV51941.1"/>
    <property type="molecule type" value="Genomic_DNA"/>
</dbReference>
<name>A0A2M7DQB0_9BACT</name>
<sequence>MINFMHVYIYDSFLNKKRYEKVLARVETRITDLGLNGKISRMGLMKNITSTIANELKRGAKTIVAVGNDATVNQVINAMLSQKLGNMAIGAVPLGIIPIDKNKNSIARSLGISWEENACDVLSARRIKKLDIGTINNYCFLANARISNQATVLEISRKYTIEIIEPGEINIINLRTDERNLPEGFNVNPQDGLFELLINSHKAKRFLIALNGASANQSIFPLKKLTIINKKNQPVVIDNFAEVPTPATVNIIKQRIKIIVGKERSFI</sequence>
<protein>
    <recommendedName>
        <fullName evidence="1">DAGKc domain-containing protein</fullName>
    </recommendedName>
</protein>
<dbReference type="InterPro" id="IPR001206">
    <property type="entry name" value="Diacylglycerol_kinase_cat_dom"/>
</dbReference>
<dbReference type="SUPFAM" id="SSF111331">
    <property type="entry name" value="NAD kinase/diacylglycerol kinase-like"/>
    <property type="match status" value="1"/>
</dbReference>
<dbReference type="PROSITE" id="PS50146">
    <property type="entry name" value="DAGK"/>
    <property type="match status" value="1"/>
</dbReference>
<dbReference type="Proteomes" id="UP000228896">
    <property type="component" value="Unassembled WGS sequence"/>
</dbReference>
<dbReference type="Pfam" id="PF00781">
    <property type="entry name" value="DAGK_cat"/>
    <property type="match status" value="1"/>
</dbReference>
<dbReference type="Gene3D" id="3.40.50.10330">
    <property type="entry name" value="Probable inorganic polyphosphate/atp-NAD kinase, domain 1"/>
    <property type="match status" value="1"/>
</dbReference>
<feature type="domain" description="DAGKc" evidence="1">
    <location>
        <begin position="43"/>
        <end position="138"/>
    </location>
</feature>
<organism evidence="2 3">
    <name type="scientific">Candidatus Falkowbacteria bacterium CG02_land_8_20_14_3_00_36_14</name>
    <dbReference type="NCBI Taxonomy" id="1974560"/>
    <lineage>
        <taxon>Bacteria</taxon>
        <taxon>Candidatus Falkowiibacteriota</taxon>
    </lineage>
</organism>
<dbReference type="GO" id="GO:0016301">
    <property type="term" value="F:kinase activity"/>
    <property type="evidence" value="ECO:0007669"/>
    <property type="project" value="InterPro"/>
</dbReference>
<dbReference type="InterPro" id="IPR016064">
    <property type="entry name" value="NAD/diacylglycerol_kinase_sf"/>
</dbReference>
<proteinExistence type="predicted"/>
<reference evidence="3" key="1">
    <citation type="submission" date="2017-09" db="EMBL/GenBank/DDBJ databases">
        <title>Depth-based differentiation of microbial function through sediment-hosted aquifers and enrichment of novel symbionts in the deep terrestrial subsurface.</title>
        <authorList>
            <person name="Probst A.J."/>
            <person name="Ladd B."/>
            <person name="Jarett J.K."/>
            <person name="Geller-Mcgrath D.E."/>
            <person name="Sieber C.M.K."/>
            <person name="Emerson J.B."/>
            <person name="Anantharaman K."/>
            <person name="Thomas B.C."/>
            <person name="Malmstrom R."/>
            <person name="Stieglmeier M."/>
            <person name="Klingl A."/>
            <person name="Woyke T."/>
            <person name="Ryan C.M."/>
            <person name="Banfield J.F."/>
        </authorList>
    </citation>
    <scope>NUCLEOTIDE SEQUENCE [LARGE SCALE GENOMIC DNA]</scope>
</reference>
<evidence type="ECO:0000313" key="3">
    <source>
        <dbReference type="Proteomes" id="UP000228896"/>
    </source>
</evidence>